<evidence type="ECO:0000259" key="1">
    <source>
        <dbReference type="Pfam" id="PF02518"/>
    </source>
</evidence>
<dbReference type="PANTHER" id="PTHR34220">
    <property type="entry name" value="SENSOR HISTIDINE KINASE YPDA"/>
    <property type="match status" value="1"/>
</dbReference>
<proteinExistence type="predicted"/>
<name>A0A645D373_9ZZZZ</name>
<organism evidence="2">
    <name type="scientific">bioreactor metagenome</name>
    <dbReference type="NCBI Taxonomy" id="1076179"/>
    <lineage>
        <taxon>unclassified sequences</taxon>
        <taxon>metagenomes</taxon>
        <taxon>ecological metagenomes</taxon>
    </lineage>
</organism>
<dbReference type="AlphaFoldDB" id="A0A645D373"/>
<dbReference type="EMBL" id="VSSQ01032474">
    <property type="protein sequence ID" value="MPM83744.1"/>
    <property type="molecule type" value="Genomic_DNA"/>
</dbReference>
<dbReference type="InterPro" id="IPR003594">
    <property type="entry name" value="HATPase_dom"/>
</dbReference>
<protein>
    <submittedName>
        <fullName evidence="2">Sensor histidine kinase YpdA</fullName>
        <ecNumber evidence="2">2.7.13.3</ecNumber>
    </submittedName>
</protein>
<dbReference type="EC" id="2.7.13.3" evidence="2"/>
<keyword evidence="2" id="KW-0418">Kinase</keyword>
<dbReference type="PANTHER" id="PTHR34220:SF7">
    <property type="entry name" value="SENSOR HISTIDINE KINASE YPDA"/>
    <property type="match status" value="1"/>
</dbReference>
<feature type="domain" description="Histidine kinase/HSP90-like ATPase" evidence="1">
    <location>
        <begin position="2"/>
        <end position="77"/>
    </location>
</feature>
<dbReference type="SUPFAM" id="SSF55874">
    <property type="entry name" value="ATPase domain of HSP90 chaperone/DNA topoisomerase II/histidine kinase"/>
    <property type="match status" value="1"/>
</dbReference>
<dbReference type="Gene3D" id="3.30.565.10">
    <property type="entry name" value="Histidine kinase-like ATPase, C-terminal domain"/>
    <property type="match status" value="1"/>
</dbReference>
<dbReference type="InterPro" id="IPR036890">
    <property type="entry name" value="HATPase_C_sf"/>
</dbReference>
<dbReference type="Pfam" id="PF02518">
    <property type="entry name" value="HATPase_c"/>
    <property type="match status" value="1"/>
</dbReference>
<accession>A0A645D373</accession>
<dbReference type="InterPro" id="IPR050640">
    <property type="entry name" value="Bact_2-comp_sensor_kinase"/>
</dbReference>
<evidence type="ECO:0000313" key="2">
    <source>
        <dbReference type="EMBL" id="MPM83744.1"/>
    </source>
</evidence>
<reference evidence="2" key="1">
    <citation type="submission" date="2019-08" db="EMBL/GenBank/DDBJ databases">
        <authorList>
            <person name="Kucharzyk K."/>
            <person name="Murdoch R.W."/>
            <person name="Higgins S."/>
            <person name="Loffler F."/>
        </authorList>
    </citation>
    <scope>NUCLEOTIDE SEQUENCE</scope>
</reference>
<dbReference type="GO" id="GO:0004673">
    <property type="term" value="F:protein histidine kinase activity"/>
    <property type="evidence" value="ECO:0007669"/>
    <property type="project" value="UniProtKB-EC"/>
</dbReference>
<keyword evidence="2" id="KW-0808">Transferase</keyword>
<gene>
    <name evidence="2" type="primary">ypdA_13</name>
    <name evidence="2" type="ORF">SDC9_130813</name>
</gene>
<sequence length="89" mass="9795">MVTISVAECGNRVRIAVRDTGHGIDPKVIERVESNEMPGNKIGLLNVHHRVKLLFGEGLHIRRLEPGTEIAFYVPNQRSATATPATLLL</sequence>
<comment type="caution">
    <text evidence="2">The sequence shown here is derived from an EMBL/GenBank/DDBJ whole genome shotgun (WGS) entry which is preliminary data.</text>
</comment>